<evidence type="ECO:0000256" key="1">
    <source>
        <dbReference type="SAM" id="MobiDB-lite"/>
    </source>
</evidence>
<keyword evidence="2" id="KW-1133">Transmembrane helix</keyword>
<reference evidence="3" key="1">
    <citation type="submission" date="2021-03" db="EMBL/GenBank/DDBJ databases">
        <title>Streptomyces poriferae sp. nov., a novel marine sponge-derived Actinobacteria species with anti-MRSA activity.</title>
        <authorList>
            <person name="Sandoval-Powers M."/>
            <person name="Kralova S."/>
            <person name="Nguyen G.-S."/>
            <person name="Fawwal D."/>
            <person name="Degnes K."/>
            <person name="Klinkenberg G."/>
            <person name="Sletta H."/>
            <person name="Wentzel A."/>
            <person name="Liles M.R."/>
        </authorList>
    </citation>
    <scope>NUCLEOTIDE SEQUENCE</scope>
    <source>
        <strain evidence="3">DSM 41794</strain>
    </source>
</reference>
<feature type="compositionally biased region" description="Gly residues" evidence="1">
    <location>
        <begin position="32"/>
        <end position="44"/>
    </location>
</feature>
<feature type="transmembrane region" description="Helical" evidence="2">
    <location>
        <begin position="6"/>
        <end position="28"/>
    </location>
</feature>
<sequence>RGGKRSVLAAVVVFVMAMGGITGFELLSGQDLSGGKGRTMGGAVTGDSGKKSTPSSLTPADTTIPSPAHSGSGEGQSPSPDPAKSGDSTPDPSPSPSASDGSSPTPTPTPTPSDSSGTGTGDGSSQQENGQSGTGSTSEGSAGQ</sequence>
<accession>A0A939F816</accession>
<evidence type="ECO:0000313" key="4">
    <source>
        <dbReference type="Proteomes" id="UP000664167"/>
    </source>
</evidence>
<proteinExistence type="predicted"/>
<dbReference type="EMBL" id="JAFLRJ010000145">
    <property type="protein sequence ID" value="MBO0513278.1"/>
    <property type="molecule type" value="Genomic_DNA"/>
</dbReference>
<protein>
    <submittedName>
        <fullName evidence="3">Uncharacterized protein</fullName>
    </submittedName>
</protein>
<feature type="region of interest" description="Disordered" evidence="1">
    <location>
        <begin position="27"/>
        <end position="144"/>
    </location>
</feature>
<organism evidence="3 4">
    <name type="scientific">Streptomyces beijiangensis</name>
    <dbReference type="NCBI Taxonomy" id="163361"/>
    <lineage>
        <taxon>Bacteria</taxon>
        <taxon>Bacillati</taxon>
        <taxon>Actinomycetota</taxon>
        <taxon>Actinomycetes</taxon>
        <taxon>Kitasatosporales</taxon>
        <taxon>Streptomycetaceae</taxon>
        <taxon>Streptomyces</taxon>
    </lineage>
</organism>
<feature type="compositionally biased region" description="Low complexity" evidence="1">
    <location>
        <begin position="85"/>
        <end position="104"/>
    </location>
</feature>
<comment type="caution">
    <text evidence="3">The sequence shown here is derived from an EMBL/GenBank/DDBJ whole genome shotgun (WGS) entry which is preliminary data.</text>
</comment>
<feature type="non-terminal residue" evidence="3">
    <location>
        <position position="1"/>
    </location>
</feature>
<evidence type="ECO:0000313" key="3">
    <source>
        <dbReference type="EMBL" id="MBO0513278.1"/>
    </source>
</evidence>
<name>A0A939F816_9ACTN</name>
<feature type="compositionally biased region" description="Low complexity" evidence="1">
    <location>
        <begin position="112"/>
        <end position="144"/>
    </location>
</feature>
<keyword evidence="2" id="KW-0812">Transmembrane</keyword>
<feature type="compositionally biased region" description="Polar residues" evidence="1">
    <location>
        <begin position="51"/>
        <end position="65"/>
    </location>
</feature>
<dbReference type="AlphaFoldDB" id="A0A939F816"/>
<dbReference type="Proteomes" id="UP000664167">
    <property type="component" value="Unassembled WGS sequence"/>
</dbReference>
<keyword evidence="4" id="KW-1185">Reference proteome</keyword>
<gene>
    <name evidence="3" type="ORF">J0695_15930</name>
</gene>
<evidence type="ECO:0000256" key="2">
    <source>
        <dbReference type="SAM" id="Phobius"/>
    </source>
</evidence>
<keyword evidence="2" id="KW-0472">Membrane</keyword>